<dbReference type="EMBL" id="LLZH01000049">
    <property type="protein sequence ID" value="KUL39431.1"/>
    <property type="molecule type" value="Genomic_DNA"/>
</dbReference>
<comment type="caution">
    <text evidence="2">The sequence shown here is derived from an EMBL/GenBank/DDBJ whole genome shotgun (WGS) entry which is preliminary data.</text>
</comment>
<keyword evidence="1" id="KW-0812">Transmembrane</keyword>
<evidence type="ECO:0008006" key="4">
    <source>
        <dbReference type="Google" id="ProtNLM"/>
    </source>
</evidence>
<name>A0A0X3V3T0_9ACTN</name>
<feature type="transmembrane region" description="Helical" evidence="1">
    <location>
        <begin position="273"/>
        <end position="291"/>
    </location>
</feature>
<feature type="transmembrane region" description="Helical" evidence="1">
    <location>
        <begin position="78"/>
        <end position="101"/>
    </location>
</feature>
<feature type="transmembrane region" description="Helical" evidence="1">
    <location>
        <begin position="183"/>
        <end position="203"/>
    </location>
</feature>
<keyword evidence="1" id="KW-1133">Transmembrane helix</keyword>
<dbReference type="InterPro" id="IPR026898">
    <property type="entry name" value="PrsW"/>
</dbReference>
<reference evidence="2 3" key="1">
    <citation type="submission" date="2015-10" db="EMBL/GenBank/DDBJ databases">
        <authorList>
            <person name="Gilbert D.G."/>
        </authorList>
    </citation>
    <scope>NUCLEOTIDE SEQUENCE [LARGE SCALE GENOMIC DNA]</scope>
    <source>
        <strain evidence="2 3">NRRL B-16712</strain>
    </source>
</reference>
<dbReference type="GO" id="GO:0008233">
    <property type="term" value="F:peptidase activity"/>
    <property type="evidence" value="ECO:0007669"/>
    <property type="project" value="InterPro"/>
</dbReference>
<keyword evidence="3" id="KW-1185">Reference proteome</keyword>
<protein>
    <recommendedName>
        <fullName evidence="4">Peptidase</fullName>
    </recommendedName>
</protein>
<dbReference type="PANTHER" id="PTHR36844:SF1">
    <property type="entry name" value="PROTEASE PRSW"/>
    <property type="match status" value="1"/>
</dbReference>
<feature type="transmembrane region" description="Helical" evidence="1">
    <location>
        <begin position="107"/>
        <end position="127"/>
    </location>
</feature>
<sequence length="315" mass="34043">MVVEAVFTTHPATRSGRVWLRMFLTGLVLWMAAVVIIFVTGNANLIPTVVLLGSFLVPVTFVAWAFERRETGEITDGLIFSTFVSGGVLGVLGASVLEAFLLHPSPWLFFGVGLIEEAVKLGALMMLTRRLRTRTLRDGMILGAAVGFGFAAFESAGYAFTALFSVDGLSLAQLVQTEVLRGLLAPVGHGLWTAILGGILFAASRPQHFRTTAKVVLTYLGVSILHGLWDSMHSIALYLTLVLTEGEQFVATPHGWLVEPSTEQVNIFTAVEWGGLAVVSMIGIAWLLVLWHRTPRPVRIGWGIVRSPVIPAVGP</sequence>
<organism evidence="2 3">
    <name type="scientific">Actinoplanes awajinensis subsp. mycoplanecinus</name>
    <dbReference type="NCBI Taxonomy" id="135947"/>
    <lineage>
        <taxon>Bacteria</taxon>
        <taxon>Bacillati</taxon>
        <taxon>Actinomycetota</taxon>
        <taxon>Actinomycetes</taxon>
        <taxon>Micromonosporales</taxon>
        <taxon>Micromonosporaceae</taxon>
        <taxon>Actinoplanes</taxon>
    </lineage>
</organism>
<dbReference type="Proteomes" id="UP000053244">
    <property type="component" value="Unassembled WGS sequence"/>
</dbReference>
<feature type="transmembrane region" description="Helical" evidence="1">
    <location>
        <begin position="45"/>
        <end position="66"/>
    </location>
</feature>
<feature type="transmembrane region" description="Helical" evidence="1">
    <location>
        <begin position="139"/>
        <end position="163"/>
    </location>
</feature>
<feature type="transmembrane region" description="Helical" evidence="1">
    <location>
        <begin position="215"/>
        <end position="239"/>
    </location>
</feature>
<dbReference type="AlphaFoldDB" id="A0A0X3V3T0"/>
<evidence type="ECO:0000313" key="2">
    <source>
        <dbReference type="EMBL" id="KUL39431.1"/>
    </source>
</evidence>
<evidence type="ECO:0000256" key="1">
    <source>
        <dbReference type="SAM" id="Phobius"/>
    </source>
</evidence>
<evidence type="ECO:0000313" key="3">
    <source>
        <dbReference type="Proteomes" id="UP000053244"/>
    </source>
</evidence>
<proteinExistence type="predicted"/>
<dbReference type="Pfam" id="PF13367">
    <property type="entry name" value="PrsW-protease"/>
    <property type="match status" value="1"/>
</dbReference>
<feature type="transmembrane region" description="Helical" evidence="1">
    <location>
        <begin position="18"/>
        <end position="39"/>
    </location>
</feature>
<dbReference type="PANTHER" id="PTHR36844">
    <property type="entry name" value="PROTEASE PRSW"/>
    <property type="match status" value="1"/>
</dbReference>
<accession>A0A0X3V3T0</accession>
<keyword evidence="1" id="KW-0472">Membrane</keyword>
<gene>
    <name evidence="2" type="ORF">ADL15_09765</name>
</gene>